<dbReference type="PRINTS" id="PR01490">
    <property type="entry name" value="RTXTOXIND"/>
</dbReference>
<evidence type="ECO:0000256" key="7">
    <source>
        <dbReference type="ARBA" id="ARBA00022989"/>
    </source>
</evidence>
<dbReference type="SUPFAM" id="SSF111369">
    <property type="entry name" value="HlyD-like secretion proteins"/>
    <property type="match status" value="2"/>
</dbReference>
<dbReference type="NCBIfam" id="TIGR01843">
    <property type="entry name" value="type_I_hlyD"/>
    <property type="match status" value="1"/>
</dbReference>
<dbReference type="Gene3D" id="2.40.30.170">
    <property type="match status" value="1"/>
</dbReference>
<evidence type="ECO:0000256" key="6">
    <source>
        <dbReference type="ARBA" id="ARBA00022692"/>
    </source>
</evidence>
<feature type="domain" description="AprE-like beta-barrel" evidence="12">
    <location>
        <begin position="332"/>
        <end position="421"/>
    </location>
</feature>
<keyword evidence="8 9" id="KW-0472">Membrane</keyword>
<dbReference type="PANTHER" id="PTHR30386">
    <property type="entry name" value="MEMBRANE FUSION SUBUNIT OF EMRAB-TOLC MULTIDRUG EFFLUX PUMP"/>
    <property type="match status" value="1"/>
</dbReference>
<dbReference type="AlphaFoldDB" id="A0A917YMN9"/>
<keyword evidence="14" id="KW-1185">Reference proteome</keyword>
<dbReference type="PANTHER" id="PTHR30386:SF17">
    <property type="entry name" value="ALKALINE PROTEASE SECRETION PROTEIN APRE"/>
    <property type="match status" value="1"/>
</dbReference>
<protein>
    <recommendedName>
        <fullName evidence="9">Membrane fusion protein (MFP) family protein</fullName>
    </recommendedName>
</protein>
<dbReference type="GO" id="GO:0005886">
    <property type="term" value="C:plasma membrane"/>
    <property type="evidence" value="ECO:0007669"/>
    <property type="project" value="UniProtKB-SubCell"/>
</dbReference>
<evidence type="ECO:0000256" key="8">
    <source>
        <dbReference type="ARBA" id="ARBA00023136"/>
    </source>
</evidence>
<keyword evidence="10" id="KW-0175">Coiled coil</keyword>
<keyword evidence="6 9" id="KW-0812">Transmembrane</keyword>
<comment type="caution">
    <text evidence="13">The sequence shown here is derived from an EMBL/GenBank/DDBJ whole genome shotgun (WGS) entry which is preliminary data.</text>
</comment>
<accession>A0A917YMN9</accession>
<evidence type="ECO:0000313" key="13">
    <source>
        <dbReference type="EMBL" id="GGO38914.1"/>
    </source>
</evidence>
<dbReference type="EMBL" id="BMLP01000015">
    <property type="protein sequence ID" value="GGO38914.1"/>
    <property type="molecule type" value="Genomic_DNA"/>
</dbReference>
<dbReference type="Pfam" id="PF26002">
    <property type="entry name" value="Beta-barrel_AprE"/>
    <property type="match status" value="1"/>
</dbReference>
<evidence type="ECO:0000256" key="1">
    <source>
        <dbReference type="ARBA" id="ARBA00004377"/>
    </source>
</evidence>
<evidence type="ECO:0000256" key="3">
    <source>
        <dbReference type="ARBA" id="ARBA00022448"/>
    </source>
</evidence>
<gene>
    <name evidence="13" type="primary">aprE</name>
    <name evidence="13" type="ORF">GCM10010991_36960</name>
</gene>
<sequence length="445" mass="48161">MVLADRLPATALPATPPQGTRSLMLWLFFLGVAFFGVLGTWAATASMRSAVIASGLFRVQGENLAVQHLEGGIVHEIAVKEGQIVQKGDLLFRLDDTRARAGLDILLNQLAGALATEARLLAEMERAESIRVPDELQAMIAAEPSFGAALKTQIEVFDAGRQLDIGQVQILHDRVRQLNEQAQGLRHRVATLSAQHKLLSDELGSQQTLYGKGLATKAQYFALQRDEAAIAGDIAVTGTQLQTTLQQIAEVEARKLQVRRDRLNKIAEARDAVQEQIFDLRQRIAAAQDTLDRTRITAPTSGRVMGLQVNTPGAVLGEGQVLAGIVPADSPLVVEVKVSPADINQVHQGGEARVRLTAYNYRTTPMVRGWLTHVSPDIFSDPKTGAPFYRAEITLDAAEMTHLPGVEMLAGMPAQVMIATGEQTLADYLLRPVLGGIEVALSENE</sequence>
<keyword evidence="3 9" id="KW-0813">Transport</keyword>
<dbReference type="InterPro" id="IPR010129">
    <property type="entry name" value="T1SS_HlyD"/>
</dbReference>
<organism evidence="13 14">
    <name type="scientific">Gemmobacter aquaticus</name>
    <dbReference type="NCBI Taxonomy" id="490185"/>
    <lineage>
        <taxon>Bacteria</taxon>
        <taxon>Pseudomonadati</taxon>
        <taxon>Pseudomonadota</taxon>
        <taxon>Alphaproteobacteria</taxon>
        <taxon>Rhodobacterales</taxon>
        <taxon>Paracoccaceae</taxon>
        <taxon>Gemmobacter</taxon>
    </lineage>
</organism>
<dbReference type="Pfam" id="PF25994">
    <property type="entry name" value="HH_AprE"/>
    <property type="match status" value="1"/>
</dbReference>
<evidence type="ECO:0000259" key="11">
    <source>
        <dbReference type="Pfam" id="PF25994"/>
    </source>
</evidence>
<feature type="coiled-coil region" evidence="10">
    <location>
        <begin position="263"/>
        <end position="290"/>
    </location>
</feature>
<evidence type="ECO:0000313" key="14">
    <source>
        <dbReference type="Proteomes" id="UP000598196"/>
    </source>
</evidence>
<feature type="domain" description="AprE-like long alpha-helical hairpin" evidence="11">
    <location>
        <begin position="99"/>
        <end position="289"/>
    </location>
</feature>
<evidence type="ECO:0000256" key="10">
    <source>
        <dbReference type="SAM" id="Coils"/>
    </source>
</evidence>
<reference evidence="13 14" key="1">
    <citation type="journal article" date="2014" name="Int. J. Syst. Evol. Microbiol.">
        <title>Complete genome sequence of Corynebacterium casei LMG S-19264T (=DSM 44701T), isolated from a smear-ripened cheese.</title>
        <authorList>
            <consortium name="US DOE Joint Genome Institute (JGI-PGF)"/>
            <person name="Walter F."/>
            <person name="Albersmeier A."/>
            <person name="Kalinowski J."/>
            <person name="Ruckert C."/>
        </authorList>
    </citation>
    <scope>NUCLEOTIDE SEQUENCE [LARGE SCALE GENOMIC DNA]</scope>
    <source>
        <strain evidence="13 14">CGMCC 1.7029</strain>
    </source>
</reference>
<keyword evidence="4 9" id="KW-1003">Cell membrane</keyword>
<dbReference type="GO" id="GO:0015031">
    <property type="term" value="P:protein transport"/>
    <property type="evidence" value="ECO:0007669"/>
    <property type="project" value="InterPro"/>
</dbReference>
<evidence type="ECO:0000256" key="5">
    <source>
        <dbReference type="ARBA" id="ARBA00022519"/>
    </source>
</evidence>
<dbReference type="InterPro" id="IPR058982">
    <property type="entry name" value="Beta-barrel_AprE"/>
</dbReference>
<dbReference type="Proteomes" id="UP000598196">
    <property type="component" value="Unassembled WGS sequence"/>
</dbReference>
<evidence type="ECO:0000256" key="4">
    <source>
        <dbReference type="ARBA" id="ARBA00022475"/>
    </source>
</evidence>
<feature type="coiled-coil region" evidence="10">
    <location>
        <begin position="168"/>
        <end position="195"/>
    </location>
</feature>
<name>A0A917YMN9_9RHOB</name>
<evidence type="ECO:0000256" key="2">
    <source>
        <dbReference type="ARBA" id="ARBA00009477"/>
    </source>
</evidence>
<proteinExistence type="inferred from homology"/>
<dbReference type="Gene3D" id="2.40.50.100">
    <property type="match status" value="1"/>
</dbReference>
<evidence type="ECO:0000256" key="9">
    <source>
        <dbReference type="RuleBase" id="RU365093"/>
    </source>
</evidence>
<keyword evidence="5 9" id="KW-0997">Cell inner membrane</keyword>
<dbReference type="InterPro" id="IPR050739">
    <property type="entry name" value="MFP"/>
</dbReference>
<comment type="similarity">
    <text evidence="2 9">Belongs to the membrane fusion protein (MFP) (TC 8.A.1) family.</text>
</comment>
<feature type="transmembrane region" description="Helical" evidence="9">
    <location>
        <begin position="23"/>
        <end position="43"/>
    </location>
</feature>
<evidence type="ECO:0000259" key="12">
    <source>
        <dbReference type="Pfam" id="PF26002"/>
    </source>
</evidence>
<keyword evidence="7 9" id="KW-1133">Transmembrane helix</keyword>
<dbReference type="InterPro" id="IPR058781">
    <property type="entry name" value="HH_AprE-like"/>
</dbReference>
<comment type="subcellular location">
    <subcellularLocation>
        <location evidence="1 9">Cell inner membrane</location>
        <topology evidence="1 9">Single-pass membrane protein</topology>
    </subcellularLocation>
</comment>